<keyword evidence="1 3" id="KW-0378">Hydrolase</keyword>
<organism evidence="3 4">
    <name type="scientific">Kitasatospora cinereorecta</name>
    <dbReference type="NCBI Taxonomy" id="285560"/>
    <lineage>
        <taxon>Bacteria</taxon>
        <taxon>Bacillati</taxon>
        <taxon>Actinomycetota</taxon>
        <taxon>Actinomycetes</taxon>
        <taxon>Kitasatosporales</taxon>
        <taxon>Streptomycetaceae</taxon>
        <taxon>Kitasatospora</taxon>
    </lineage>
</organism>
<sequence>MVYTLRLSEGLVMAAVYRGFDRTELEREYSPSSLADIGAELARATALSEAAYGSLTVERDLAYGPADPERIDFFPAGSTAPGAPLHIYVHGGYWQELDKTDSAFAAPDFVRAGTAFAAVGYGLAPAWRLDAIVDQVRRAVLWLLDHAERLGVDPARIWLSGSSAGAHLAAMALLDPRIAGRVAGAVLLSGVYDLEPIPLTYVNDALGLDAAEALRTSPLRMPLDALPPLVVALGEHETGEFGRQQREFVAAARAAGVPVRDLVAKARNHFDLPLDLGRPDTELGAAVRELTAG</sequence>
<evidence type="ECO:0000313" key="4">
    <source>
        <dbReference type="Proteomes" id="UP001596066"/>
    </source>
</evidence>
<keyword evidence="4" id="KW-1185">Reference proteome</keyword>
<evidence type="ECO:0000313" key="3">
    <source>
        <dbReference type="EMBL" id="MFC5644050.1"/>
    </source>
</evidence>
<dbReference type="Pfam" id="PF20434">
    <property type="entry name" value="BD-FAE"/>
    <property type="match status" value="1"/>
</dbReference>
<evidence type="ECO:0000259" key="2">
    <source>
        <dbReference type="Pfam" id="PF20434"/>
    </source>
</evidence>
<dbReference type="GO" id="GO:0016787">
    <property type="term" value="F:hydrolase activity"/>
    <property type="evidence" value="ECO:0007669"/>
    <property type="project" value="UniProtKB-KW"/>
</dbReference>
<dbReference type="InterPro" id="IPR049492">
    <property type="entry name" value="BD-FAE-like_dom"/>
</dbReference>
<dbReference type="Proteomes" id="UP001596066">
    <property type="component" value="Unassembled WGS sequence"/>
</dbReference>
<gene>
    <name evidence="3" type="ORF">ACFPZF_22145</name>
</gene>
<protein>
    <submittedName>
        <fullName evidence="3">Alpha/beta hydrolase</fullName>
    </submittedName>
</protein>
<feature type="domain" description="BD-FAE-like" evidence="2">
    <location>
        <begin position="74"/>
        <end position="172"/>
    </location>
</feature>
<comment type="caution">
    <text evidence="3">The sequence shown here is derived from an EMBL/GenBank/DDBJ whole genome shotgun (WGS) entry which is preliminary data.</text>
</comment>
<dbReference type="SUPFAM" id="SSF53474">
    <property type="entry name" value="alpha/beta-Hydrolases"/>
    <property type="match status" value="1"/>
</dbReference>
<evidence type="ECO:0000256" key="1">
    <source>
        <dbReference type="ARBA" id="ARBA00022801"/>
    </source>
</evidence>
<name>A0ABW0VIH3_9ACTN</name>
<dbReference type="Gene3D" id="3.40.50.1820">
    <property type="entry name" value="alpha/beta hydrolase"/>
    <property type="match status" value="1"/>
</dbReference>
<dbReference type="EMBL" id="JBHSOC010000040">
    <property type="protein sequence ID" value="MFC5644050.1"/>
    <property type="molecule type" value="Genomic_DNA"/>
</dbReference>
<dbReference type="RefSeq" id="WP_346140358.1">
    <property type="nucleotide sequence ID" value="NZ_BAAAUA010000001.1"/>
</dbReference>
<reference evidence="4" key="1">
    <citation type="journal article" date="2019" name="Int. J. Syst. Evol. Microbiol.">
        <title>The Global Catalogue of Microorganisms (GCM) 10K type strain sequencing project: providing services to taxonomists for standard genome sequencing and annotation.</title>
        <authorList>
            <consortium name="The Broad Institute Genomics Platform"/>
            <consortium name="The Broad Institute Genome Sequencing Center for Infectious Disease"/>
            <person name="Wu L."/>
            <person name="Ma J."/>
        </authorList>
    </citation>
    <scope>NUCLEOTIDE SEQUENCE [LARGE SCALE GENOMIC DNA]</scope>
    <source>
        <strain evidence="4">CGMCC 4.1622</strain>
    </source>
</reference>
<dbReference type="InterPro" id="IPR050300">
    <property type="entry name" value="GDXG_lipolytic_enzyme"/>
</dbReference>
<dbReference type="PANTHER" id="PTHR48081">
    <property type="entry name" value="AB HYDROLASE SUPERFAMILY PROTEIN C4A8.06C"/>
    <property type="match status" value="1"/>
</dbReference>
<dbReference type="InterPro" id="IPR029058">
    <property type="entry name" value="AB_hydrolase_fold"/>
</dbReference>
<proteinExistence type="predicted"/>
<accession>A0ABW0VIH3</accession>
<dbReference type="PANTHER" id="PTHR48081:SF33">
    <property type="entry name" value="KYNURENINE FORMAMIDASE"/>
    <property type="match status" value="1"/>
</dbReference>